<dbReference type="STRING" id="183478.A0A364MVY3"/>
<accession>A0A364MVY3</accession>
<evidence type="ECO:0008006" key="4">
    <source>
        <dbReference type="Google" id="ProtNLM"/>
    </source>
</evidence>
<sequence length="326" mass="36531">MATAQTQPLPTRSAAPSQSPSSLTTPAPPSNNPSTTTKFTPAQTEARTILDNLLTELQTSKYASKYSPWIQHNGQPQLLDFCTTLVRPQTWTFLSHRWSLDALKPLSGDLRYEGRAIYVNGILGLDKRLRIYVGQSTNLRQRVAQHLNFRYRRDHPCLHYFALQESVYNVLGAVVVVPSSGSASGEVPGMDDVSLLLNVLEMWMCLVFRSLPEESLREWLPDGDGPVSRKRQMGKEGVVGGLNVACPLDQGTDMAERSFVDLGSEPDPLVKRYLKEVRRRKREDEEGNEEDELLQRKKAYAEKAKGFAQKDTDVHVPQGGQPLRAR</sequence>
<comment type="caution">
    <text evidence="2">The sequence shown here is derived from an EMBL/GenBank/DDBJ whole genome shotgun (WGS) entry which is preliminary data.</text>
</comment>
<dbReference type="Proteomes" id="UP000249619">
    <property type="component" value="Unassembled WGS sequence"/>
</dbReference>
<reference evidence="3" key="1">
    <citation type="submission" date="2018-05" db="EMBL/GenBank/DDBJ databases">
        <title>Draft genome sequence of Stemphylium lycopersici strain CIDEFI 213.</title>
        <authorList>
            <person name="Medina R."/>
            <person name="Franco M.E.E."/>
            <person name="Lucentini C.G."/>
            <person name="Saparrat M.C.N."/>
            <person name="Balatti P.A."/>
        </authorList>
    </citation>
    <scope>NUCLEOTIDE SEQUENCE [LARGE SCALE GENOMIC DNA]</scope>
    <source>
        <strain evidence="3">CIDEFI 213</strain>
    </source>
</reference>
<evidence type="ECO:0000313" key="3">
    <source>
        <dbReference type="Proteomes" id="UP000249619"/>
    </source>
</evidence>
<name>A0A364MVY3_STELY</name>
<organism evidence="2 3">
    <name type="scientific">Stemphylium lycopersici</name>
    <name type="common">Tomato gray leaf spot disease fungus</name>
    <name type="synonym">Thyrospora lycopersici</name>
    <dbReference type="NCBI Taxonomy" id="183478"/>
    <lineage>
        <taxon>Eukaryota</taxon>
        <taxon>Fungi</taxon>
        <taxon>Dikarya</taxon>
        <taxon>Ascomycota</taxon>
        <taxon>Pezizomycotina</taxon>
        <taxon>Dothideomycetes</taxon>
        <taxon>Pleosporomycetidae</taxon>
        <taxon>Pleosporales</taxon>
        <taxon>Pleosporineae</taxon>
        <taxon>Pleosporaceae</taxon>
        <taxon>Stemphylium</taxon>
    </lineage>
</organism>
<keyword evidence="3" id="KW-1185">Reference proteome</keyword>
<dbReference type="CDD" id="cd00719">
    <property type="entry name" value="GIY-YIG_SF"/>
    <property type="match status" value="1"/>
</dbReference>
<gene>
    <name evidence="2" type="ORF">DDE83_007535</name>
</gene>
<feature type="compositionally biased region" description="Basic and acidic residues" evidence="1">
    <location>
        <begin position="304"/>
        <end position="314"/>
    </location>
</feature>
<feature type="compositionally biased region" description="Low complexity" evidence="1">
    <location>
        <begin position="32"/>
        <end position="41"/>
    </location>
</feature>
<feature type="region of interest" description="Disordered" evidence="1">
    <location>
        <begin position="1"/>
        <end position="41"/>
    </location>
</feature>
<protein>
    <recommendedName>
        <fullName evidence="4">GIY-YIG domain-containing protein</fullName>
    </recommendedName>
</protein>
<evidence type="ECO:0000313" key="2">
    <source>
        <dbReference type="EMBL" id="RAR05173.1"/>
    </source>
</evidence>
<dbReference type="AlphaFoldDB" id="A0A364MVY3"/>
<evidence type="ECO:0000256" key="1">
    <source>
        <dbReference type="SAM" id="MobiDB-lite"/>
    </source>
</evidence>
<feature type="compositionally biased region" description="Low complexity" evidence="1">
    <location>
        <begin position="10"/>
        <end position="25"/>
    </location>
</feature>
<dbReference type="EMBL" id="QGDH01000139">
    <property type="protein sequence ID" value="RAR05173.1"/>
    <property type="molecule type" value="Genomic_DNA"/>
</dbReference>
<proteinExistence type="predicted"/>
<dbReference type="OrthoDB" id="5412936at2759"/>
<feature type="region of interest" description="Disordered" evidence="1">
    <location>
        <begin position="304"/>
        <end position="326"/>
    </location>
</feature>